<dbReference type="PANTHER" id="PTHR43540:SF6">
    <property type="entry name" value="ISOCHORISMATASE-LIKE DOMAIN-CONTAINING PROTEIN"/>
    <property type="match status" value="1"/>
</dbReference>
<keyword evidence="4" id="KW-1185">Reference proteome</keyword>
<reference evidence="3 4" key="1">
    <citation type="journal article" date="2010" name="J. Bacteriol.">
        <title>Genome sequences of Pelagibaca bermudensis HTCC2601T and Maritimibacter alkaliphilus HTCC2654T, the type strains of two marine Roseobacter genera.</title>
        <authorList>
            <person name="Thrash J.C."/>
            <person name="Cho J.C."/>
            <person name="Ferriera S."/>
            <person name="Johnson J."/>
            <person name="Vergin K.L."/>
            <person name="Giovannoni S.J."/>
        </authorList>
    </citation>
    <scope>NUCLEOTIDE SEQUENCE [LARGE SCALE GENOMIC DNA]</scope>
    <source>
        <strain evidence="3 4">HTCC2654</strain>
    </source>
</reference>
<evidence type="ECO:0000313" key="3">
    <source>
        <dbReference type="EMBL" id="EAQ12830.1"/>
    </source>
</evidence>
<dbReference type="Gene3D" id="3.40.50.850">
    <property type="entry name" value="Isochorismatase-like"/>
    <property type="match status" value="1"/>
</dbReference>
<organism evidence="3 4">
    <name type="scientific">Maritimibacter alkaliphilus HTCC2654</name>
    <dbReference type="NCBI Taxonomy" id="314271"/>
    <lineage>
        <taxon>Bacteria</taxon>
        <taxon>Pseudomonadati</taxon>
        <taxon>Pseudomonadota</taxon>
        <taxon>Alphaproteobacteria</taxon>
        <taxon>Rhodobacterales</taxon>
        <taxon>Roseobacteraceae</taxon>
        <taxon>Maritimibacter</taxon>
    </lineage>
</organism>
<keyword evidence="1 3" id="KW-0378">Hydrolase</keyword>
<evidence type="ECO:0000313" key="4">
    <source>
        <dbReference type="Proteomes" id="UP000002931"/>
    </source>
</evidence>
<dbReference type="AlphaFoldDB" id="A3VG54"/>
<evidence type="ECO:0000259" key="2">
    <source>
        <dbReference type="Pfam" id="PF00857"/>
    </source>
</evidence>
<sequence>MKRQVALPMKTETPMKDIEDILAQATYRRDGARVYGAPNWDSTAVLVCNMQRCWTVPTEPFYRLLPGQDDCFFLQVNDFATRARDRGAKIVWLRTMTGPIGADDYWSTYLDHFVGPQNRGPAVEALLPGSESQDLDPRMTVQSGDWIVDKPRFDAFLKTGLDERLRDDGVDGVVVVGTATNICCESTIRSAMGRDFATWMPHDLVSAPTVDGHVAGLRSVAQSFAEISDSAQLFTD</sequence>
<accession>A3VG54</accession>
<dbReference type="InterPro" id="IPR036380">
    <property type="entry name" value="Isochorismatase-like_sf"/>
</dbReference>
<dbReference type="InterPro" id="IPR000868">
    <property type="entry name" value="Isochorismatase-like_dom"/>
</dbReference>
<proteinExistence type="predicted"/>
<dbReference type="GO" id="GO:0016787">
    <property type="term" value="F:hydrolase activity"/>
    <property type="evidence" value="ECO:0007669"/>
    <property type="project" value="UniProtKB-KW"/>
</dbReference>
<evidence type="ECO:0000256" key="1">
    <source>
        <dbReference type="ARBA" id="ARBA00022801"/>
    </source>
</evidence>
<dbReference type="CDD" id="cd00431">
    <property type="entry name" value="cysteine_hydrolases"/>
    <property type="match status" value="1"/>
</dbReference>
<dbReference type="SUPFAM" id="SSF52499">
    <property type="entry name" value="Isochorismatase-like hydrolases"/>
    <property type="match status" value="1"/>
</dbReference>
<dbReference type="EMBL" id="AAMT01000007">
    <property type="protein sequence ID" value="EAQ12830.1"/>
    <property type="molecule type" value="Genomic_DNA"/>
</dbReference>
<dbReference type="STRING" id="314271.RB2654_06959"/>
<dbReference type="PANTHER" id="PTHR43540">
    <property type="entry name" value="PEROXYUREIDOACRYLATE/UREIDOACRYLATE AMIDOHYDROLASE-RELATED"/>
    <property type="match status" value="1"/>
</dbReference>
<dbReference type="Proteomes" id="UP000002931">
    <property type="component" value="Unassembled WGS sequence"/>
</dbReference>
<comment type="caution">
    <text evidence="3">The sequence shown here is derived from an EMBL/GenBank/DDBJ whole genome shotgun (WGS) entry which is preliminary data.</text>
</comment>
<dbReference type="InterPro" id="IPR050272">
    <property type="entry name" value="Isochorismatase-like_hydrls"/>
</dbReference>
<name>A3VG54_9RHOB</name>
<feature type="domain" description="Isochorismatase-like" evidence="2">
    <location>
        <begin position="43"/>
        <end position="232"/>
    </location>
</feature>
<dbReference type="HOGENOM" id="CLU_068979_8_2_5"/>
<protein>
    <submittedName>
        <fullName evidence="3">Putative hydrolase</fullName>
    </submittedName>
</protein>
<dbReference type="Pfam" id="PF00857">
    <property type="entry name" value="Isochorismatase"/>
    <property type="match status" value="1"/>
</dbReference>
<gene>
    <name evidence="3" type="ORF">RB2654_06959</name>
</gene>
<dbReference type="eggNOG" id="COG1335">
    <property type="taxonomic scope" value="Bacteria"/>
</dbReference>